<evidence type="ECO:0000256" key="1">
    <source>
        <dbReference type="SAM" id="MobiDB-lite"/>
    </source>
</evidence>
<name>A0ABT3NVL0_9PROT</name>
<dbReference type="EMBL" id="JAPFQI010000004">
    <property type="protein sequence ID" value="MCW8085599.1"/>
    <property type="molecule type" value="Genomic_DNA"/>
</dbReference>
<feature type="region of interest" description="Disordered" evidence="1">
    <location>
        <begin position="1"/>
        <end position="64"/>
    </location>
</feature>
<feature type="compositionally biased region" description="Basic and acidic residues" evidence="1">
    <location>
        <begin position="9"/>
        <end position="39"/>
    </location>
</feature>
<organism evidence="2 3">
    <name type="scientific">Sabulicella glaciei</name>
    <dbReference type="NCBI Taxonomy" id="2984948"/>
    <lineage>
        <taxon>Bacteria</taxon>
        <taxon>Pseudomonadati</taxon>
        <taxon>Pseudomonadota</taxon>
        <taxon>Alphaproteobacteria</taxon>
        <taxon>Acetobacterales</taxon>
        <taxon>Acetobacteraceae</taxon>
        <taxon>Sabulicella</taxon>
    </lineage>
</organism>
<keyword evidence="3" id="KW-1185">Reference proteome</keyword>
<reference evidence="2 3" key="1">
    <citation type="submission" date="2022-10" db="EMBL/GenBank/DDBJ databases">
        <title>Roseococcus glaciei nov., sp. nov., isolated from glacier.</title>
        <authorList>
            <person name="Liu Q."/>
            <person name="Xin Y.-H."/>
        </authorList>
    </citation>
    <scope>NUCLEOTIDE SEQUENCE [LARGE SCALE GENOMIC DNA]</scope>
    <source>
        <strain evidence="2 3">MDT2-1-1</strain>
    </source>
</reference>
<dbReference type="RefSeq" id="WP_301589512.1">
    <property type="nucleotide sequence ID" value="NZ_JAPFQI010000004.1"/>
</dbReference>
<feature type="compositionally biased region" description="Basic and acidic residues" evidence="1">
    <location>
        <begin position="48"/>
        <end position="58"/>
    </location>
</feature>
<comment type="caution">
    <text evidence="2">The sequence shown here is derived from an EMBL/GenBank/DDBJ whole genome shotgun (WGS) entry which is preliminary data.</text>
</comment>
<proteinExistence type="predicted"/>
<dbReference type="Proteomes" id="UP001526430">
    <property type="component" value="Unassembled WGS sequence"/>
</dbReference>
<evidence type="ECO:0000313" key="2">
    <source>
        <dbReference type="EMBL" id="MCW8085599.1"/>
    </source>
</evidence>
<evidence type="ECO:0000313" key="3">
    <source>
        <dbReference type="Proteomes" id="UP001526430"/>
    </source>
</evidence>
<evidence type="ECO:0008006" key="4">
    <source>
        <dbReference type="Google" id="ProtNLM"/>
    </source>
</evidence>
<gene>
    <name evidence="2" type="ORF">OF850_08180</name>
</gene>
<accession>A0ABT3NVL0</accession>
<sequence>MMRKPNYSMERKDRERAKQSKAAAKADKRAAKSMEDRETGAPTADENVDLHEAGKTKQDGSAAD</sequence>
<protein>
    <recommendedName>
        <fullName evidence="4">DUF4169 family protein</fullName>
    </recommendedName>
</protein>